<feature type="compositionally biased region" description="Basic and acidic residues" evidence="4">
    <location>
        <begin position="40"/>
        <end position="55"/>
    </location>
</feature>
<evidence type="ECO:0000259" key="5">
    <source>
        <dbReference type="PROSITE" id="PS50035"/>
    </source>
</evidence>
<feature type="region of interest" description="Disordered" evidence="4">
    <location>
        <begin position="95"/>
        <end position="152"/>
    </location>
</feature>
<dbReference type="PANTHER" id="PTHR12415">
    <property type="entry name" value="TYROSYL-DNA PHOSPHODIESTERASE 1"/>
    <property type="match status" value="1"/>
</dbReference>
<evidence type="ECO:0000313" key="7">
    <source>
        <dbReference type="Proteomes" id="UP000078237"/>
    </source>
</evidence>
<feature type="domain" description="PLD phosphodiesterase" evidence="5">
    <location>
        <begin position="484"/>
        <end position="515"/>
    </location>
</feature>
<dbReference type="STRING" id="100816.A0A175W768"/>
<reference evidence="6 7" key="1">
    <citation type="journal article" date="2016" name="Genome Announc.">
        <title>Genome Sequence of Madurella mycetomatis mm55, Isolated from a Human Mycetoma Case in Sudan.</title>
        <authorList>
            <person name="Smit S."/>
            <person name="Derks M.F."/>
            <person name="Bervoets S."/>
            <person name="Fahal A."/>
            <person name="van Leeuwen W."/>
            <person name="van Belkum A."/>
            <person name="van de Sande W.W."/>
        </authorList>
    </citation>
    <scope>NUCLEOTIDE SEQUENCE [LARGE SCALE GENOMIC DNA]</scope>
    <source>
        <strain evidence="7">mm55</strain>
    </source>
</reference>
<organism evidence="6 7">
    <name type="scientific">Madurella mycetomatis</name>
    <dbReference type="NCBI Taxonomy" id="100816"/>
    <lineage>
        <taxon>Eukaryota</taxon>
        <taxon>Fungi</taxon>
        <taxon>Dikarya</taxon>
        <taxon>Ascomycota</taxon>
        <taxon>Pezizomycotina</taxon>
        <taxon>Sordariomycetes</taxon>
        <taxon>Sordariomycetidae</taxon>
        <taxon>Sordariales</taxon>
        <taxon>Sordariales incertae sedis</taxon>
        <taxon>Madurella</taxon>
    </lineage>
</organism>
<feature type="region of interest" description="Disordered" evidence="4">
    <location>
        <begin position="27"/>
        <end position="83"/>
    </location>
</feature>
<feature type="active site" description="Nucleophile" evidence="1">
    <location>
        <position position="250"/>
    </location>
</feature>
<dbReference type="GO" id="GO:0003697">
    <property type="term" value="F:single-stranded DNA binding"/>
    <property type="evidence" value="ECO:0007669"/>
    <property type="project" value="TreeGrafter"/>
</dbReference>
<name>A0A175W768_9PEZI</name>
<feature type="active site" description="Proton donor/acceptor" evidence="1">
    <location>
        <position position="489"/>
    </location>
</feature>
<dbReference type="GO" id="GO:0005634">
    <property type="term" value="C:nucleus"/>
    <property type="evidence" value="ECO:0007669"/>
    <property type="project" value="InterPro"/>
</dbReference>
<dbReference type="GO" id="GO:0006281">
    <property type="term" value="P:DNA repair"/>
    <property type="evidence" value="ECO:0007669"/>
    <property type="project" value="InterPro"/>
</dbReference>
<feature type="site" description="Interaction with DNA" evidence="3">
    <location>
        <position position="512"/>
    </location>
</feature>
<dbReference type="AlphaFoldDB" id="A0A175W768"/>
<dbReference type="InterPro" id="IPR001736">
    <property type="entry name" value="PLipase_D/transphosphatidylase"/>
</dbReference>
<protein>
    <submittedName>
        <fullName evidence="6">Tyrosyl-DNA phosphodiesterase 1</fullName>
    </submittedName>
</protein>
<dbReference type="PROSITE" id="PS50035">
    <property type="entry name" value="PLD"/>
    <property type="match status" value="1"/>
</dbReference>
<keyword evidence="7" id="KW-1185">Reference proteome</keyword>
<evidence type="ECO:0000256" key="4">
    <source>
        <dbReference type="SAM" id="MobiDB-lite"/>
    </source>
</evidence>
<dbReference type="Pfam" id="PF06087">
    <property type="entry name" value="Tyr-DNA_phospho"/>
    <property type="match status" value="1"/>
</dbReference>
<evidence type="ECO:0000256" key="2">
    <source>
        <dbReference type="PIRSR" id="PIRSR610347-2"/>
    </source>
</evidence>
<dbReference type="Proteomes" id="UP000078237">
    <property type="component" value="Unassembled WGS sequence"/>
</dbReference>
<dbReference type="CDD" id="cd09122">
    <property type="entry name" value="PLDc_Tdp1_1"/>
    <property type="match status" value="1"/>
</dbReference>
<dbReference type="GO" id="GO:0003690">
    <property type="term" value="F:double-stranded DNA binding"/>
    <property type="evidence" value="ECO:0007669"/>
    <property type="project" value="TreeGrafter"/>
</dbReference>
<gene>
    <name evidence="6" type="ORF">MMYC01_203704</name>
</gene>
<dbReference type="OrthoDB" id="47785at2759"/>
<feature type="binding site" evidence="2">
    <location>
        <position position="252"/>
    </location>
    <ligand>
        <name>substrate</name>
    </ligand>
</feature>
<proteinExistence type="predicted"/>
<dbReference type="PANTHER" id="PTHR12415:SF4">
    <property type="entry name" value="TYROSYL-DNA PHOSPHODIESTERASE DOMAIN-CONTAINING PROTEIN"/>
    <property type="match status" value="1"/>
</dbReference>
<dbReference type="SUPFAM" id="SSF56024">
    <property type="entry name" value="Phospholipase D/nuclease"/>
    <property type="match status" value="2"/>
</dbReference>
<evidence type="ECO:0000313" key="6">
    <source>
        <dbReference type="EMBL" id="KXX79467.1"/>
    </source>
</evidence>
<dbReference type="EMBL" id="LCTW02000086">
    <property type="protein sequence ID" value="KXX79467.1"/>
    <property type="molecule type" value="Genomic_DNA"/>
</dbReference>
<dbReference type="Gene3D" id="3.30.870.10">
    <property type="entry name" value="Endonuclease Chain A"/>
    <property type="match status" value="2"/>
</dbReference>
<feature type="binding site" evidence="2">
    <location>
        <position position="491"/>
    </location>
    <ligand>
        <name>substrate</name>
    </ligand>
</feature>
<comment type="caution">
    <text evidence="6">The sequence shown here is derived from an EMBL/GenBank/DDBJ whole genome shotgun (WGS) entry which is preliminary data.</text>
</comment>
<feature type="compositionally biased region" description="Basic and acidic residues" evidence="4">
    <location>
        <begin position="129"/>
        <end position="150"/>
    </location>
</feature>
<dbReference type="GO" id="GO:0017005">
    <property type="term" value="F:3'-tyrosyl-DNA phosphodiesterase activity"/>
    <property type="evidence" value="ECO:0007669"/>
    <property type="project" value="TreeGrafter"/>
</dbReference>
<dbReference type="VEuPathDB" id="FungiDB:MMYC01_203704"/>
<accession>A0A175W768</accession>
<evidence type="ECO:0000256" key="3">
    <source>
        <dbReference type="PIRSR" id="PIRSR610347-3"/>
    </source>
</evidence>
<dbReference type="InterPro" id="IPR010347">
    <property type="entry name" value="Tdp1"/>
</dbReference>
<evidence type="ECO:0000256" key="1">
    <source>
        <dbReference type="PIRSR" id="PIRSR610347-1"/>
    </source>
</evidence>
<sequence length="534" mass="59544">MADKWAAAINGDEDEDEALRIAIARSLDQAPTKRPKKQALLKDDGDAGRLERVMDSGHTGQQVPSEIENAPSPLSSFSALGLDRKKMEEERLARLNKRKASGPADVSTSRPAQRPKIATAPSSVLSDSVHGKERALEKSEPAVSAKETRDSSLSFPRGAVKKTWAFGQPRHGDDIRIEEVLQKHQLELAVLSSHQWDEEWLLSKIDLARTKLILIAFATDKAQREEMQSNVPRERIRFCFPPMQAMGSMHSKLQLLKYGKYMRIVVPTGNLMPYDWGETGTMENMVFIIDLPKFQSAEEQNAQKLTPFGEELSYFLLAQGLDEKLVGSLRNYDFSETSRYGFVHTIAGSHTADDAWRRTGYCGLGRMVRSLGIDSSGAIELDYVCSSLGAVNDGLLRALYYACQGDSGLKEYDTRKAGRNTKNASSTKLDAIRDHLRVYFPSRGTVIRSKGGKDGAGTICFQAKWWQAESFPHSVLRDCKSVRDGLVMHSKIIYVRFETRGGFVYVGSANLSESAWKGNKIDDRKWDTKVIVPT</sequence>